<dbReference type="Proteomes" id="UP000094056">
    <property type="component" value="Unassembled WGS sequence"/>
</dbReference>
<accession>A0A1E3XHM0</accession>
<name>A0A1E3XHM0_9BACT</name>
<keyword evidence="1" id="KW-0812">Transmembrane</keyword>
<evidence type="ECO:0000313" key="3">
    <source>
        <dbReference type="Proteomes" id="UP000094056"/>
    </source>
</evidence>
<sequence>MLKYLRPMTVDLIVLNRIAASIAATAIRGIPLVIKDYDLWLKFMLIITQEAEDYREFVDDYYAISQRSTSLAPQDRA</sequence>
<evidence type="ECO:0000256" key="1">
    <source>
        <dbReference type="SAM" id="Phobius"/>
    </source>
</evidence>
<evidence type="ECO:0000313" key="2">
    <source>
        <dbReference type="EMBL" id="ODS34404.1"/>
    </source>
</evidence>
<protein>
    <submittedName>
        <fullName evidence="2">Uncharacterized protein</fullName>
    </submittedName>
</protein>
<comment type="caution">
    <text evidence="2">The sequence shown here is derived from an EMBL/GenBank/DDBJ whole genome shotgun (WGS) entry which is preliminary data.</text>
</comment>
<dbReference type="AlphaFoldDB" id="A0A1E3XHM0"/>
<dbReference type="EMBL" id="MAYW01000007">
    <property type="protein sequence ID" value="ODS34404.1"/>
    <property type="molecule type" value="Genomic_DNA"/>
</dbReference>
<organism evidence="2 3">
    <name type="scientific">Candidatus Scalindua rubra</name>
    <dbReference type="NCBI Taxonomy" id="1872076"/>
    <lineage>
        <taxon>Bacteria</taxon>
        <taxon>Pseudomonadati</taxon>
        <taxon>Planctomycetota</taxon>
        <taxon>Candidatus Brocadiia</taxon>
        <taxon>Candidatus Brocadiales</taxon>
        <taxon>Candidatus Scalinduaceae</taxon>
        <taxon>Candidatus Scalindua</taxon>
    </lineage>
</organism>
<gene>
    <name evidence="2" type="ORF">SCARUB_00414</name>
</gene>
<keyword evidence="1" id="KW-1133">Transmembrane helix</keyword>
<proteinExistence type="predicted"/>
<keyword evidence="1" id="KW-0472">Membrane</keyword>
<feature type="transmembrane region" description="Helical" evidence="1">
    <location>
        <begin position="12"/>
        <end position="34"/>
    </location>
</feature>
<reference evidence="2 3" key="1">
    <citation type="submission" date="2016-07" db="EMBL/GenBank/DDBJ databases">
        <title>Draft genome of Scalindua rubra, obtained from a brine-seawater interface in the Red Sea, sheds light on salt adaptation in anammox bacteria.</title>
        <authorList>
            <person name="Speth D.R."/>
            <person name="Lagkouvardos I."/>
            <person name="Wang Y."/>
            <person name="Qian P.-Y."/>
            <person name="Dutilh B.E."/>
            <person name="Jetten M.S."/>
        </authorList>
    </citation>
    <scope>NUCLEOTIDE SEQUENCE [LARGE SCALE GENOMIC DNA]</scope>
    <source>
        <strain evidence="2">BSI-1</strain>
    </source>
</reference>